<dbReference type="PANTHER" id="PTHR45725">
    <property type="entry name" value="FORMIN HOMOLOGY 2 FAMILY MEMBER"/>
    <property type="match status" value="1"/>
</dbReference>
<protein>
    <submittedName>
        <fullName evidence="3">Uncharacterized protein</fullName>
    </submittedName>
</protein>
<evidence type="ECO:0000313" key="4">
    <source>
        <dbReference type="Proteomes" id="UP000787635"/>
    </source>
</evidence>
<dbReference type="Proteomes" id="UP000787635">
    <property type="component" value="Unassembled WGS sequence"/>
</dbReference>
<dbReference type="EMBL" id="JAAVNE010000044">
    <property type="protein sequence ID" value="NKC33401.1"/>
    <property type="molecule type" value="Genomic_DNA"/>
</dbReference>
<name>A0ABX1E8N3_9PROT</name>
<keyword evidence="2" id="KW-1133">Transmembrane helix</keyword>
<accession>A0ABX1E8N3</accession>
<dbReference type="PANTHER" id="PTHR45725:SF18">
    <property type="entry name" value="ORC1-LIKE AAA ATPASE DOMAIN-CONTAINING PROTEIN"/>
    <property type="match status" value="1"/>
</dbReference>
<gene>
    <name evidence="3" type="ORF">HEQ75_21245</name>
</gene>
<sequence length="764" mass="80625">MSSTGPITLDLADLRRLLRDSERDFDALSREEAERILHIPDPAQRLKAYLSLRENWSRGGDRLLPEDEARILASLSRLAAADVAPVPRPPQPGLPLTPLALLSWAAQWRPLLVESGLRRAAAAAAPLTPAAFEMLATAQEDLPEAERFPEVAILRLLEALTRELQEGLESRLLLREEALSGHVGNLAGLLRNVVEAKARRFIPVPAAPATPPLRSSIGTILGWLESLLAFEEAVGSRALLQAGLVVEPTDAAARFRAAARQGATDVQGHAASQLASWRRADRAHRAVATAQRAGWLTRDRLVVLPSYDVDELERWFAAFAVPPAPLPPHPATATPAAVQLYWVERRRHALRRIALTLLAEGAVPDLATADGQAAALAGAGSAAFAEDGQEVQQADRVITLCERLLVRGAATEPVANAGQAEAVLAAWAQADAQPMGRWHGLAAALPPAVAAPPAPAPMQRLASPPPEPSTPYLLAAAANPAPVAAPNPLPVAAPDAAPAEVPTPPRATAASPASTSSELVPAPDAGFERAEPATTGQPARGVRRRVAAAIAQAGFLTAAGFVVVGSCLLYQAAMVGRAALAGGVPEAVSELVLRSALLLDPIWFLGGILPLLAVLVLLADLRRLPSLLRGRGWRFGTLVRLAVAAGLMAGSSLLDRPLRFTFTGVGLPAWPERVVERGGVPTSTLNVGEGLWLSRRVVEVMRSDDLPPVPPGQAPLVLLREVGFFGGLRNWWLANAPDAEALVARPLASFADAPSAVERKNPTP</sequence>
<evidence type="ECO:0000256" key="1">
    <source>
        <dbReference type="SAM" id="MobiDB-lite"/>
    </source>
</evidence>
<comment type="caution">
    <text evidence="3">The sequence shown here is derived from an EMBL/GenBank/DDBJ whole genome shotgun (WGS) entry which is preliminary data.</text>
</comment>
<dbReference type="RefSeq" id="WP_168034128.1">
    <property type="nucleotide sequence ID" value="NZ_JAAVNE010000044.1"/>
</dbReference>
<keyword evidence="2" id="KW-0472">Membrane</keyword>
<reference evidence="3 4" key="1">
    <citation type="submission" date="2020-03" db="EMBL/GenBank/DDBJ databases">
        <title>Roseomonas selenitidurans sp. nov. isolated from urban soil.</title>
        <authorList>
            <person name="Liu H."/>
        </authorList>
    </citation>
    <scope>NUCLEOTIDE SEQUENCE [LARGE SCALE GENOMIC DNA]</scope>
    <source>
        <strain evidence="3 4">BU-1</strain>
    </source>
</reference>
<keyword evidence="2" id="KW-0812">Transmembrane</keyword>
<feature type="region of interest" description="Disordered" evidence="1">
    <location>
        <begin position="494"/>
        <end position="523"/>
    </location>
</feature>
<evidence type="ECO:0000256" key="2">
    <source>
        <dbReference type="SAM" id="Phobius"/>
    </source>
</evidence>
<feature type="compositionally biased region" description="Low complexity" evidence="1">
    <location>
        <begin position="494"/>
        <end position="517"/>
    </location>
</feature>
<feature type="transmembrane region" description="Helical" evidence="2">
    <location>
        <begin position="602"/>
        <end position="621"/>
    </location>
</feature>
<organism evidence="3 4">
    <name type="scientific">Falsiroseomonas selenitidurans</name>
    <dbReference type="NCBI Taxonomy" id="2716335"/>
    <lineage>
        <taxon>Bacteria</taxon>
        <taxon>Pseudomonadati</taxon>
        <taxon>Pseudomonadota</taxon>
        <taxon>Alphaproteobacteria</taxon>
        <taxon>Acetobacterales</taxon>
        <taxon>Roseomonadaceae</taxon>
        <taxon>Falsiroseomonas</taxon>
    </lineage>
</organism>
<feature type="transmembrane region" description="Helical" evidence="2">
    <location>
        <begin position="546"/>
        <end position="573"/>
    </location>
</feature>
<dbReference type="InterPro" id="IPR051425">
    <property type="entry name" value="Formin_Homology"/>
</dbReference>
<keyword evidence="4" id="KW-1185">Reference proteome</keyword>
<feature type="region of interest" description="Disordered" evidence="1">
    <location>
        <begin position="452"/>
        <end position="472"/>
    </location>
</feature>
<proteinExistence type="predicted"/>
<evidence type="ECO:0000313" key="3">
    <source>
        <dbReference type="EMBL" id="NKC33401.1"/>
    </source>
</evidence>